<feature type="domain" description="HTH lysR-type" evidence="5">
    <location>
        <begin position="2"/>
        <end position="59"/>
    </location>
</feature>
<evidence type="ECO:0000256" key="2">
    <source>
        <dbReference type="ARBA" id="ARBA00023015"/>
    </source>
</evidence>
<protein>
    <submittedName>
        <fullName evidence="6">LysR family transcriptional regulator</fullName>
    </submittedName>
</protein>
<comment type="similarity">
    <text evidence="1">Belongs to the LysR transcriptional regulatory family.</text>
</comment>
<dbReference type="Pfam" id="PF00126">
    <property type="entry name" value="HTH_1"/>
    <property type="match status" value="1"/>
</dbReference>
<name>A0ABW7EQP7_9BURK</name>
<reference evidence="6 7" key="1">
    <citation type="submission" date="2024-09" db="EMBL/GenBank/DDBJ databases">
        <title>Novel species of the genus Pelomonas and Roseateles isolated from streams.</title>
        <authorList>
            <person name="Lu H."/>
        </authorList>
    </citation>
    <scope>NUCLEOTIDE SEQUENCE [LARGE SCALE GENOMIC DNA]</scope>
    <source>
        <strain evidence="6 7">DC23W</strain>
    </source>
</reference>
<dbReference type="RefSeq" id="WP_394471040.1">
    <property type="nucleotide sequence ID" value="NZ_JBIGHY010000004.1"/>
</dbReference>
<keyword evidence="4" id="KW-0804">Transcription</keyword>
<dbReference type="InterPro" id="IPR058163">
    <property type="entry name" value="LysR-type_TF_proteobact-type"/>
</dbReference>
<keyword evidence="2" id="KW-0805">Transcription regulation</keyword>
<dbReference type="Proteomes" id="UP001606300">
    <property type="component" value="Unassembled WGS sequence"/>
</dbReference>
<sequence length="309" mass="33250">MLDLNDVAVFVHVVRCGSFAEAARRLGIPPNTLSRRVQQLEAQLGTRLMQRSTRKLSLTHAGQDFHDRCAAAVDGLVDAGKALMAGNEAPSGLVRVAAPADFFDFFPMEWLAAFLAEYPQVRVDFVLSDARADLIADRIDVAIRGGVLEDSALFARRVLDAGLDGLVASPAYIAARGAPASLEELAAHDCLVFAHPSGRATWELSAQDGTNVEVQVAGRLSGNTVQLLRKAALAGLGIALLPSTMTRRELRAGLLVPVLPQYHRRGHGVHMVFASRRHLPSAVSAFIELIATRLGDFHDLPMKTPETPA</sequence>
<dbReference type="SUPFAM" id="SSF46785">
    <property type="entry name" value="Winged helix' DNA-binding domain"/>
    <property type="match status" value="1"/>
</dbReference>
<dbReference type="CDD" id="cd08422">
    <property type="entry name" value="PBP2_CrgA_like"/>
    <property type="match status" value="1"/>
</dbReference>
<dbReference type="Gene3D" id="1.10.10.10">
    <property type="entry name" value="Winged helix-like DNA-binding domain superfamily/Winged helix DNA-binding domain"/>
    <property type="match status" value="1"/>
</dbReference>
<dbReference type="PANTHER" id="PTHR30537:SF5">
    <property type="entry name" value="HTH-TYPE TRANSCRIPTIONAL ACTIVATOR TTDR-RELATED"/>
    <property type="match status" value="1"/>
</dbReference>
<accession>A0ABW7EQP7</accession>
<dbReference type="InterPro" id="IPR036388">
    <property type="entry name" value="WH-like_DNA-bd_sf"/>
</dbReference>
<dbReference type="Pfam" id="PF03466">
    <property type="entry name" value="LysR_substrate"/>
    <property type="match status" value="1"/>
</dbReference>
<proteinExistence type="inferred from homology"/>
<dbReference type="Gene3D" id="3.40.190.290">
    <property type="match status" value="1"/>
</dbReference>
<dbReference type="EMBL" id="JBIGHY010000004">
    <property type="protein sequence ID" value="MFG6414978.1"/>
    <property type="molecule type" value="Genomic_DNA"/>
</dbReference>
<dbReference type="SUPFAM" id="SSF53850">
    <property type="entry name" value="Periplasmic binding protein-like II"/>
    <property type="match status" value="1"/>
</dbReference>
<evidence type="ECO:0000259" key="5">
    <source>
        <dbReference type="PROSITE" id="PS50931"/>
    </source>
</evidence>
<evidence type="ECO:0000313" key="6">
    <source>
        <dbReference type="EMBL" id="MFG6414978.1"/>
    </source>
</evidence>
<evidence type="ECO:0000313" key="7">
    <source>
        <dbReference type="Proteomes" id="UP001606300"/>
    </source>
</evidence>
<dbReference type="InterPro" id="IPR036390">
    <property type="entry name" value="WH_DNA-bd_sf"/>
</dbReference>
<evidence type="ECO:0000256" key="3">
    <source>
        <dbReference type="ARBA" id="ARBA00023125"/>
    </source>
</evidence>
<dbReference type="PANTHER" id="PTHR30537">
    <property type="entry name" value="HTH-TYPE TRANSCRIPTIONAL REGULATOR"/>
    <property type="match status" value="1"/>
</dbReference>
<organism evidence="6 7">
    <name type="scientific">Pelomonas dachongensis</name>
    <dbReference type="NCBI Taxonomy" id="3299029"/>
    <lineage>
        <taxon>Bacteria</taxon>
        <taxon>Pseudomonadati</taxon>
        <taxon>Pseudomonadota</taxon>
        <taxon>Betaproteobacteria</taxon>
        <taxon>Burkholderiales</taxon>
        <taxon>Sphaerotilaceae</taxon>
        <taxon>Roseateles</taxon>
    </lineage>
</organism>
<gene>
    <name evidence="6" type="ORF">ACG02S_13850</name>
</gene>
<dbReference type="InterPro" id="IPR000847">
    <property type="entry name" value="LysR_HTH_N"/>
</dbReference>
<keyword evidence="7" id="KW-1185">Reference proteome</keyword>
<dbReference type="PROSITE" id="PS50931">
    <property type="entry name" value="HTH_LYSR"/>
    <property type="match status" value="1"/>
</dbReference>
<dbReference type="InterPro" id="IPR005119">
    <property type="entry name" value="LysR_subst-bd"/>
</dbReference>
<keyword evidence="3" id="KW-0238">DNA-binding</keyword>
<evidence type="ECO:0000256" key="1">
    <source>
        <dbReference type="ARBA" id="ARBA00009437"/>
    </source>
</evidence>
<evidence type="ECO:0000256" key="4">
    <source>
        <dbReference type="ARBA" id="ARBA00023163"/>
    </source>
</evidence>
<comment type="caution">
    <text evidence="6">The sequence shown here is derived from an EMBL/GenBank/DDBJ whole genome shotgun (WGS) entry which is preliminary data.</text>
</comment>